<evidence type="ECO:0000313" key="3">
    <source>
        <dbReference type="Proteomes" id="UP000070133"/>
    </source>
</evidence>
<protein>
    <recommendedName>
        <fullName evidence="1">Aminoglycoside phosphotransferase domain-containing protein</fullName>
    </recommendedName>
</protein>
<dbReference type="InterPro" id="IPR051678">
    <property type="entry name" value="AGP_Transferase"/>
</dbReference>
<dbReference type="Pfam" id="PF01636">
    <property type="entry name" value="APH"/>
    <property type="match status" value="1"/>
</dbReference>
<dbReference type="InterPro" id="IPR002575">
    <property type="entry name" value="Aminoglycoside_PTrfase"/>
</dbReference>
<gene>
    <name evidence="2" type="ORF">AC578_3968</name>
</gene>
<keyword evidence="3" id="KW-1185">Reference proteome</keyword>
<name>A0A139HLV9_9PEZI</name>
<reference evidence="2 3" key="1">
    <citation type="submission" date="2015-07" db="EMBL/GenBank/DDBJ databases">
        <title>Comparative genomics of the Sigatoka disease complex on banana suggests a link between parallel evolutionary changes in Pseudocercospora fijiensis and Pseudocercospora eumusae and increased virulence on the banana host.</title>
        <authorList>
            <person name="Chang T.-C."/>
            <person name="Salvucci A."/>
            <person name="Crous P.W."/>
            <person name="Stergiopoulos I."/>
        </authorList>
    </citation>
    <scope>NUCLEOTIDE SEQUENCE [LARGE SCALE GENOMIC DNA]</scope>
    <source>
        <strain evidence="2 3">CBS 114824</strain>
    </source>
</reference>
<dbReference type="AlphaFoldDB" id="A0A139HLV9"/>
<dbReference type="InterPro" id="IPR011009">
    <property type="entry name" value="Kinase-like_dom_sf"/>
</dbReference>
<dbReference type="STRING" id="321146.A0A139HLV9"/>
<dbReference type="PANTHER" id="PTHR21310">
    <property type="entry name" value="AMINOGLYCOSIDE PHOSPHOTRANSFERASE-RELATED-RELATED"/>
    <property type="match status" value="1"/>
</dbReference>
<sequence>MKKPRNRQSMDTPAYLDVPRWKKLAIVLAVRAMRSKYLSSVTHRKGSVLMLSAHICVKSAFHTSLSEAHAMEFVRRNTSIPVPRVYYAFEHASRVYLVMQRIKAPNLSNQWVRRSEESKEKVLQQLKTMCEELRSLEVPKGIGVANVDCGPIYDQRLPGDSQWGPYSCIQDFHKALVDDLDIAAIRDESYSDLQELAKFYQQPWQDPVFTHGDLSSFNILCEQDEVVGIVDWETAGWLPPYWEYVTAWNVNPYNEFWQEEVDKFLTPDPFAREMDAVRRKYFGLF</sequence>
<proteinExistence type="predicted"/>
<comment type="caution">
    <text evidence="2">The sequence shown here is derived from an EMBL/GenBank/DDBJ whole genome shotgun (WGS) entry which is preliminary data.</text>
</comment>
<dbReference type="SUPFAM" id="SSF56112">
    <property type="entry name" value="Protein kinase-like (PK-like)"/>
    <property type="match status" value="1"/>
</dbReference>
<evidence type="ECO:0000313" key="2">
    <source>
        <dbReference type="EMBL" id="KXT03396.1"/>
    </source>
</evidence>
<accession>A0A139HLV9</accession>
<dbReference type="PANTHER" id="PTHR21310:SF55">
    <property type="entry name" value="AMINOGLYCOSIDE PHOSPHOTRANSFERASE DOMAIN-CONTAINING PROTEIN"/>
    <property type="match status" value="1"/>
</dbReference>
<feature type="domain" description="Aminoglycoside phosphotransferase" evidence="1">
    <location>
        <begin position="63"/>
        <end position="259"/>
    </location>
</feature>
<organism evidence="2 3">
    <name type="scientific">Pseudocercospora eumusae</name>
    <dbReference type="NCBI Taxonomy" id="321146"/>
    <lineage>
        <taxon>Eukaryota</taxon>
        <taxon>Fungi</taxon>
        <taxon>Dikarya</taxon>
        <taxon>Ascomycota</taxon>
        <taxon>Pezizomycotina</taxon>
        <taxon>Dothideomycetes</taxon>
        <taxon>Dothideomycetidae</taxon>
        <taxon>Mycosphaerellales</taxon>
        <taxon>Mycosphaerellaceae</taxon>
        <taxon>Pseudocercospora</taxon>
    </lineage>
</organism>
<dbReference type="EMBL" id="LFZN01000031">
    <property type="protein sequence ID" value="KXT03396.1"/>
    <property type="molecule type" value="Genomic_DNA"/>
</dbReference>
<dbReference type="OrthoDB" id="8300194at2759"/>
<evidence type="ECO:0000259" key="1">
    <source>
        <dbReference type="Pfam" id="PF01636"/>
    </source>
</evidence>
<dbReference type="Proteomes" id="UP000070133">
    <property type="component" value="Unassembled WGS sequence"/>
</dbReference>
<dbReference type="CDD" id="cd05120">
    <property type="entry name" value="APH_ChoK_like"/>
    <property type="match status" value="1"/>
</dbReference>
<dbReference type="Gene3D" id="3.90.1200.10">
    <property type="match status" value="1"/>
</dbReference>